<sequence length="88" mass="9410">MTGLMQCQRESIVLALAAEGHLVRCRTVQSWYVVPGLSGGPAARCYSAKVGHDLGHCAVDNIYAAFGMAGEVLEEFVMEAVGYAFQVT</sequence>
<keyword evidence="2" id="KW-1185">Reference proteome</keyword>
<reference evidence="1 2" key="1">
    <citation type="submission" date="2018-10" db="EMBL/GenBank/DDBJ databases">
        <title>Isolation from cow dung.</title>
        <authorList>
            <person name="Ling L."/>
        </authorList>
    </citation>
    <scope>NUCLEOTIDE SEQUENCE [LARGE SCALE GENOMIC DNA]</scope>
    <source>
        <strain evidence="1 2">NEAU-LL90</strain>
    </source>
</reference>
<evidence type="ECO:0000313" key="1">
    <source>
        <dbReference type="EMBL" id="RMI33232.1"/>
    </source>
</evidence>
<evidence type="ECO:0000313" key="2">
    <source>
        <dbReference type="Proteomes" id="UP000279275"/>
    </source>
</evidence>
<name>A0A3M2L695_9NOCA</name>
<accession>A0A3M2L695</accession>
<dbReference type="AlphaFoldDB" id="A0A3M2L695"/>
<dbReference type="Proteomes" id="UP000279275">
    <property type="component" value="Unassembled WGS sequence"/>
</dbReference>
<organism evidence="1 2">
    <name type="scientific">Nocardia stercoris</name>
    <dbReference type="NCBI Taxonomy" id="2483361"/>
    <lineage>
        <taxon>Bacteria</taxon>
        <taxon>Bacillati</taxon>
        <taxon>Actinomycetota</taxon>
        <taxon>Actinomycetes</taxon>
        <taxon>Mycobacteriales</taxon>
        <taxon>Nocardiaceae</taxon>
        <taxon>Nocardia</taxon>
    </lineage>
</organism>
<dbReference type="EMBL" id="RFFH01000003">
    <property type="protein sequence ID" value="RMI33232.1"/>
    <property type="molecule type" value="Genomic_DNA"/>
</dbReference>
<comment type="caution">
    <text evidence="1">The sequence shown here is derived from an EMBL/GenBank/DDBJ whole genome shotgun (WGS) entry which is preliminary data.</text>
</comment>
<protein>
    <submittedName>
        <fullName evidence="1">Uncharacterized protein</fullName>
    </submittedName>
</protein>
<gene>
    <name evidence="1" type="ORF">EBN03_08545</name>
</gene>
<proteinExistence type="predicted"/>